<evidence type="ECO:0000256" key="13">
    <source>
        <dbReference type="ARBA" id="ARBA00093635"/>
    </source>
</evidence>
<dbReference type="Proteomes" id="UP001159428">
    <property type="component" value="Unassembled WGS sequence"/>
</dbReference>
<dbReference type="GO" id="GO:0008168">
    <property type="term" value="F:methyltransferase activity"/>
    <property type="evidence" value="ECO:0007669"/>
    <property type="project" value="UniProtKB-KW"/>
</dbReference>
<dbReference type="GO" id="GO:0032259">
    <property type="term" value="P:methylation"/>
    <property type="evidence" value="ECO:0007669"/>
    <property type="project" value="UniProtKB-KW"/>
</dbReference>
<accession>A0AAU9XKV9</accession>
<comment type="caution">
    <text evidence="18">The sequence shown here is derived from an EMBL/GenBank/DDBJ whole genome shotgun (WGS) entry which is preliminary data.</text>
</comment>
<feature type="domain" description="SET" evidence="16">
    <location>
        <begin position="225"/>
        <end position="552"/>
    </location>
</feature>
<comment type="subcellular location">
    <subcellularLocation>
        <location evidence="2">Cytoplasm</location>
    </subcellularLocation>
    <subcellularLocation>
        <location evidence="1">Nucleus</location>
    </subcellularLocation>
</comment>
<evidence type="ECO:0000256" key="14">
    <source>
        <dbReference type="ARBA" id="ARBA00093680"/>
    </source>
</evidence>
<keyword evidence="4" id="KW-0489">Methyltransferase</keyword>
<keyword evidence="19" id="KW-1185">Reference proteome</keyword>
<name>A0AAU9XKV9_9CNID</name>
<dbReference type="InterPro" id="IPR011990">
    <property type="entry name" value="TPR-like_helical_dom_sf"/>
</dbReference>
<dbReference type="CDD" id="cd10536">
    <property type="entry name" value="SET_SMYD4"/>
    <property type="match status" value="1"/>
</dbReference>
<keyword evidence="9" id="KW-0862">Zinc</keyword>
<dbReference type="InterPro" id="IPR002893">
    <property type="entry name" value="Znf_MYND"/>
</dbReference>
<evidence type="ECO:0000256" key="8">
    <source>
        <dbReference type="ARBA" id="ARBA00022771"/>
    </source>
</evidence>
<dbReference type="GO" id="GO:0005737">
    <property type="term" value="C:cytoplasm"/>
    <property type="evidence" value="ECO:0007669"/>
    <property type="project" value="UniProtKB-SubCell"/>
</dbReference>
<dbReference type="PROSITE" id="PS50280">
    <property type="entry name" value="SET"/>
    <property type="match status" value="1"/>
</dbReference>
<evidence type="ECO:0000256" key="5">
    <source>
        <dbReference type="ARBA" id="ARBA00022679"/>
    </source>
</evidence>
<keyword evidence="8 15" id="KW-0863">Zinc-finger</keyword>
<dbReference type="Pfam" id="PF00856">
    <property type="entry name" value="SET"/>
    <property type="match status" value="1"/>
</dbReference>
<evidence type="ECO:0000256" key="4">
    <source>
        <dbReference type="ARBA" id="ARBA00022603"/>
    </source>
</evidence>
<evidence type="ECO:0000256" key="1">
    <source>
        <dbReference type="ARBA" id="ARBA00004123"/>
    </source>
</evidence>
<dbReference type="InterPro" id="IPR001214">
    <property type="entry name" value="SET_dom"/>
</dbReference>
<dbReference type="InterPro" id="IPR052097">
    <property type="entry name" value="SET-MYND_domain_protein"/>
</dbReference>
<keyword evidence="10" id="KW-0539">Nucleus</keyword>
<dbReference type="AlphaFoldDB" id="A0AAU9XKV9"/>
<evidence type="ECO:0000259" key="17">
    <source>
        <dbReference type="PROSITE" id="PS50865"/>
    </source>
</evidence>
<evidence type="ECO:0000256" key="2">
    <source>
        <dbReference type="ARBA" id="ARBA00004496"/>
    </source>
</evidence>
<dbReference type="SUPFAM" id="SSF144232">
    <property type="entry name" value="HIT/MYND zinc finger-like"/>
    <property type="match status" value="1"/>
</dbReference>
<evidence type="ECO:0000256" key="12">
    <source>
        <dbReference type="ARBA" id="ARBA00093423"/>
    </source>
</evidence>
<dbReference type="PANTHER" id="PTHR46165">
    <property type="entry name" value="SET AND MYND DOMAIN-CONTAINING PROTEIN 4"/>
    <property type="match status" value="1"/>
</dbReference>
<dbReference type="InterPro" id="IPR044421">
    <property type="entry name" value="SMYD4_SET"/>
</dbReference>
<comment type="function">
    <text evidence="12">Protein-lysine N-methyltransferase. Monomethylates PRMT5, modulating its transcriptional activity. May also act as a histone methyltransferase. Plays a critical role in cardiac development. Acts as a key epigenetic regulator of gene expression during cardiac development via its dual activities as a methyltransferase and negative regulator of HDAC1.</text>
</comment>
<evidence type="ECO:0000256" key="3">
    <source>
        <dbReference type="ARBA" id="ARBA00022490"/>
    </source>
</evidence>
<dbReference type="PROSITE" id="PS50865">
    <property type="entry name" value="ZF_MYND_2"/>
    <property type="match status" value="1"/>
</dbReference>
<sequence length="786" mass="88149">MALHLKDEWENFVVEQLRGPYMKEFGNLKTDGERYKFCKYILRNNTVAQEIISQIQKLLSTRSQQKAKSAGNGQEYLHVGEEHLRRRDFKKAVICLSLAIQQVLLSRSDNQTALSNQHNDLCDLASSDSTEDTSRSDGQPNLAALYTQRAEVLYQAQEYKACLNDIQEVISLQHPQALTGKLVNLQKFCQRKLSSSQHLIHGEDTSQNIPTVTGGQHSKIANGSSLIEISCTASQGRFLKASDDIRAGDTLISEAPYAAVLLPENALTHCECCMKTLIAPFSCHDCCEVQYCSQSCRDKAWSQYHKVECGLSPLLKMMDTFFQLSLRIILVTRTESILEFFTGSSEKTDSTNVNRVSGCGPEGEYLGDYGSVFSLVTNTESQPVKTLMSHALNCALLSEFLQDVLIKKEELPARPTNCDDCTRNRLCQANEQPHGQFKQNYIFQNLQSLFPTDTSPSSLGGDVVGCLLFHHSQQMACNVHAITAIVSTNGDKPRQQVVSREQKRIGSAIYPTASLLNHACDPDVIVSFVDGHLVVRATHNISKGSEISHCYGPHVSRMGYEDRQKLLYKQYFFTCQCTACKSDEEMENKRLCFSAFACPQCKHAMRLSSVASGNIGTCQNRECNLEKNMLDECRLAREAELLFVKGVRLLERVGVKEALDVFHECLRRRKILLHAYNKDLAETHDAIARCYAMIGDFKKACYYCSYSCEAVEKAFGSSSVEYAHELHKLSQLLFNDRQIKKALSTIDKATNLLTRHYGRSNPDVKELSEMKRCLVSVGGYARNNSS</sequence>
<evidence type="ECO:0000313" key="19">
    <source>
        <dbReference type="Proteomes" id="UP001159428"/>
    </source>
</evidence>
<evidence type="ECO:0000256" key="6">
    <source>
        <dbReference type="ARBA" id="ARBA00022691"/>
    </source>
</evidence>
<proteinExistence type="predicted"/>
<dbReference type="SUPFAM" id="SSF82199">
    <property type="entry name" value="SET domain"/>
    <property type="match status" value="1"/>
</dbReference>
<reference evidence="18 19" key="1">
    <citation type="submission" date="2022-05" db="EMBL/GenBank/DDBJ databases">
        <authorList>
            <consortium name="Genoscope - CEA"/>
            <person name="William W."/>
        </authorList>
    </citation>
    <scope>NUCLEOTIDE SEQUENCE [LARGE SCALE GENOMIC DNA]</scope>
</reference>
<evidence type="ECO:0000256" key="11">
    <source>
        <dbReference type="ARBA" id="ARBA00048985"/>
    </source>
</evidence>
<dbReference type="EMBL" id="CALNXJ010000049">
    <property type="protein sequence ID" value="CAH3151634.1"/>
    <property type="molecule type" value="Genomic_DNA"/>
</dbReference>
<evidence type="ECO:0000313" key="18">
    <source>
        <dbReference type="EMBL" id="CAH3151634.1"/>
    </source>
</evidence>
<dbReference type="GO" id="GO:0008270">
    <property type="term" value="F:zinc ion binding"/>
    <property type="evidence" value="ECO:0007669"/>
    <property type="project" value="UniProtKB-KW"/>
</dbReference>
<protein>
    <recommendedName>
        <fullName evidence="13">Protein-lysine N-methyltransferase SMYD4</fullName>
    </recommendedName>
    <alternativeName>
        <fullName evidence="14">SET and MYND domain-containing protein 4</fullName>
    </alternativeName>
</protein>
<keyword evidence="7" id="KW-0479">Metal-binding</keyword>
<dbReference type="GO" id="GO:0005634">
    <property type="term" value="C:nucleus"/>
    <property type="evidence" value="ECO:0007669"/>
    <property type="project" value="UniProtKB-SubCell"/>
</dbReference>
<keyword evidence="3" id="KW-0963">Cytoplasm</keyword>
<evidence type="ECO:0000259" key="16">
    <source>
        <dbReference type="PROSITE" id="PS50280"/>
    </source>
</evidence>
<comment type="catalytic activity">
    <reaction evidence="11">
        <text>L-lysyl-[protein] + S-adenosyl-L-methionine = N(6)-methyl-L-lysyl-[protein] + S-adenosyl-L-homocysteine + H(+)</text>
        <dbReference type="Rhea" id="RHEA:51736"/>
        <dbReference type="Rhea" id="RHEA-COMP:9752"/>
        <dbReference type="Rhea" id="RHEA-COMP:13053"/>
        <dbReference type="ChEBI" id="CHEBI:15378"/>
        <dbReference type="ChEBI" id="CHEBI:29969"/>
        <dbReference type="ChEBI" id="CHEBI:57856"/>
        <dbReference type="ChEBI" id="CHEBI:59789"/>
        <dbReference type="ChEBI" id="CHEBI:61929"/>
    </reaction>
</comment>
<dbReference type="Gene3D" id="2.170.270.10">
    <property type="entry name" value="SET domain"/>
    <property type="match status" value="1"/>
</dbReference>
<feature type="domain" description="MYND-type" evidence="17">
    <location>
        <begin position="270"/>
        <end position="309"/>
    </location>
</feature>
<dbReference type="GO" id="GO:0042826">
    <property type="term" value="F:histone deacetylase binding"/>
    <property type="evidence" value="ECO:0007669"/>
    <property type="project" value="TreeGrafter"/>
</dbReference>
<gene>
    <name evidence="18" type="ORF">PMEA_00025296</name>
</gene>
<dbReference type="SUPFAM" id="SSF48452">
    <property type="entry name" value="TPR-like"/>
    <property type="match status" value="2"/>
</dbReference>
<keyword evidence="5" id="KW-0808">Transferase</keyword>
<evidence type="ECO:0000256" key="15">
    <source>
        <dbReference type="PROSITE-ProRule" id="PRU00134"/>
    </source>
</evidence>
<evidence type="ECO:0000256" key="10">
    <source>
        <dbReference type="ARBA" id="ARBA00023242"/>
    </source>
</evidence>
<evidence type="ECO:0000256" key="9">
    <source>
        <dbReference type="ARBA" id="ARBA00022833"/>
    </source>
</evidence>
<dbReference type="PANTHER" id="PTHR46165:SF2">
    <property type="entry name" value="SET AND MYND DOMAIN-CONTAINING PROTEIN 4"/>
    <property type="match status" value="1"/>
</dbReference>
<dbReference type="InterPro" id="IPR046341">
    <property type="entry name" value="SET_dom_sf"/>
</dbReference>
<evidence type="ECO:0000256" key="7">
    <source>
        <dbReference type="ARBA" id="ARBA00022723"/>
    </source>
</evidence>
<dbReference type="Gene3D" id="1.25.40.10">
    <property type="entry name" value="Tetratricopeptide repeat domain"/>
    <property type="match status" value="2"/>
</dbReference>
<keyword evidence="6" id="KW-0949">S-adenosyl-L-methionine</keyword>
<organism evidence="18 19">
    <name type="scientific">Pocillopora meandrina</name>
    <dbReference type="NCBI Taxonomy" id="46732"/>
    <lineage>
        <taxon>Eukaryota</taxon>
        <taxon>Metazoa</taxon>
        <taxon>Cnidaria</taxon>
        <taxon>Anthozoa</taxon>
        <taxon>Hexacorallia</taxon>
        <taxon>Scleractinia</taxon>
        <taxon>Astrocoeniina</taxon>
        <taxon>Pocilloporidae</taxon>
        <taxon>Pocillopora</taxon>
    </lineage>
</organism>